<proteinExistence type="predicted"/>
<organism evidence="1 2">
    <name type="scientific">Acorus calamus</name>
    <name type="common">Sweet flag</name>
    <dbReference type="NCBI Taxonomy" id="4465"/>
    <lineage>
        <taxon>Eukaryota</taxon>
        <taxon>Viridiplantae</taxon>
        <taxon>Streptophyta</taxon>
        <taxon>Embryophyta</taxon>
        <taxon>Tracheophyta</taxon>
        <taxon>Spermatophyta</taxon>
        <taxon>Magnoliopsida</taxon>
        <taxon>Liliopsida</taxon>
        <taxon>Acoraceae</taxon>
        <taxon>Acorus</taxon>
    </lineage>
</organism>
<gene>
    <name evidence="1" type="ORF">QJS10_CPA06g00960</name>
</gene>
<accession>A0AAV9EJ03</accession>
<reference evidence="1" key="1">
    <citation type="journal article" date="2023" name="Nat. Commun.">
        <title>Diploid and tetraploid genomes of Acorus and the evolution of monocots.</title>
        <authorList>
            <person name="Ma L."/>
            <person name="Liu K.W."/>
            <person name="Li Z."/>
            <person name="Hsiao Y.Y."/>
            <person name="Qi Y."/>
            <person name="Fu T."/>
            <person name="Tang G.D."/>
            <person name="Zhang D."/>
            <person name="Sun W.H."/>
            <person name="Liu D.K."/>
            <person name="Li Y."/>
            <person name="Chen G.Z."/>
            <person name="Liu X.D."/>
            <person name="Liao X.Y."/>
            <person name="Jiang Y.T."/>
            <person name="Yu X."/>
            <person name="Hao Y."/>
            <person name="Huang J."/>
            <person name="Zhao X.W."/>
            <person name="Ke S."/>
            <person name="Chen Y.Y."/>
            <person name="Wu W.L."/>
            <person name="Hsu J.L."/>
            <person name="Lin Y.F."/>
            <person name="Huang M.D."/>
            <person name="Li C.Y."/>
            <person name="Huang L."/>
            <person name="Wang Z.W."/>
            <person name="Zhao X."/>
            <person name="Zhong W.Y."/>
            <person name="Peng D.H."/>
            <person name="Ahmad S."/>
            <person name="Lan S."/>
            <person name="Zhang J.S."/>
            <person name="Tsai W.C."/>
            <person name="Van de Peer Y."/>
            <person name="Liu Z.J."/>
        </authorList>
    </citation>
    <scope>NUCLEOTIDE SEQUENCE</scope>
    <source>
        <strain evidence="1">CP</strain>
    </source>
</reference>
<comment type="caution">
    <text evidence="1">The sequence shown here is derived from an EMBL/GenBank/DDBJ whole genome shotgun (WGS) entry which is preliminary data.</text>
</comment>
<keyword evidence="2" id="KW-1185">Reference proteome</keyword>
<dbReference type="AlphaFoldDB" id="A0AAV9EJ03"/>
<protein>
    <submittedName>
        <fullName evidence="1">Uncharacterized protein</fullName>
    </submittedName>
</protein>
<name>A0AAV9EJ03_ACOCL</name>
<sequence length="79" mass="9165">MGLTYSMKCFKSVTPLVVMYNTLIGFLYKGGELERVVEVECVMEWSGALTRPTTCTREDYNATEKMVFDMEYQECKPDR</sequence>
<evidence type="ECO:0000313" key="1">
    <source>
        <dbReference type="EMBL" id="KAK1313700.1"/>
    </source>
</evidence>
<dbReference type="Proteomes" id="UP001180020">
    <property type="component" value="Unassembled WGS sequence"/>
</dbReference>
<dbReference type="EMBL" id="JAUJYO010000006">
    <property type="protein sequence ID" value="KAK1313700.1"/>
    <property type="molecule type" value="Genomic_DNA"/>
</dbReference>
<evidence type="ECO:0000313" key="2">
    <source>
        <dbReference type="Proteomes" id="UP001180020"/>
    </source>
</evidence>
<reference evidence="1" key="2">
    <citation type="submission" date="2023-06" db="EMBL/GenBank/DDBJ databases">
        <authorList>
            <person name="Ma L."/>
            <person name="Liu K.-W."/>
            <person name="Li Z."/>
            <person name="Hsiao Y.-Y."/>
            <person name="Qi Y."/>
            <person name="Fu T."/>
            <person name="Tang G."/>
            <person name="Zhang D."/>
            <person name="Sun W.-H."/>
            <person name="Liu D.-K."/>
            <person name="Li Y."/>
            <person name="Chen G.-Z."/>
            <person name="Liu X.-D."/>
            <person name="Liao X.-Y."/>
            <person name="Jiang Y.-T."/>
            <person name="Yu X."/>
            <person name="Hao Y."/>
            <person name="Huang J."/>
            <person name="Zhao X.-W."/>
            <person name="Ke S."/>
            <person name="Chen Y.-Y."/>
            <person name="Wu W.-L."/>
            <person name="Hsu J.-L."/>
            <person name="Lin Y.-F."/>
            <person name="Huang M.-D."/>
            <person name="Li C.-Y."/>
            <person name="Huang L."/>
            <person name="Wang Z.-W."/>
            <person name="Zhao X."/>
            <person name="Zhong W.-Y."/>
            <person name="Peng D.-H."/>
            <person name="Ahmad S."/>
            <person name="Lan S."/>
            <person name="Zhang J.-S."/>
            <person name="Tsai W.-C."/>
            <person name="Van De Peer Y."/>
            <person name="Liu Z.-J."/>
        </authorList>
    </citation>
    <scope>NUCLEOTIDE SEQUENCE</scope>
    <source>
        <strain evidence="1">CP</strain>
        <tissue evidence="1">Leaves</tissue>
    </source>
</reference>